<dbReference type="SUPFAM" id="SSF56281">
    <property type="entry name" value="Metallo-hydrolase/oxidoreductase"/>
    <property type="match status" value="1"/>
</dbReference>
<feature type="binding site" evidence="8">
    <location>
        <position position="64"/>
    </location>
    <ligand>
        <name>Zn(2+)</name>
        <dbReference type="ChEBI" id="CHEBI:29105"/>
        <label>1</label>
        <note>catalytic</note>
    </ligand>
</feature>
<feature type="binding site" evidence="8">
    <location>
        <position position="68"/>
    </location>
    <ligand>
        <name>Zn(2+)</name>
        <dbReference type="ChEBI" id="CHEBI:29105"/>
        <label>2</label>
        <note>catalytic</note>
    </ligand>
</feature>
<evidence type="ECO:0000256" key="3">
    <source>
        <dbReference type="ARBA" id="ARBA00022722"/>
    </source>
</evidence>
<dbReference type="HAMAP" id="MF_01818">
    <property type="entry name" value="RNase_Z_BN"/>
    <property type="match status" value="1"/>
</dbReference>
<feature type="binding site" evidence="8">
    <location>
        <position position="214"/>
    </location>
    <ligand>
        <name>Zn(2+)</name>
        <dbReference type="ChEBI" id="CHEBI:29105"/>
        <label>2</label>
        <note>catalytic</note>
    </ligand>
</feature>
<dbReference type="PANTHER" id="PTHR46018">
    <property type="entry name" value="ZINC PHOSPHODIESTERASE ELAC PROTEIN 1"/>
    <property type="match status" value="1"/>
</dbReference>
<dbReference type="PANTHER" id="PTHR46018:SF2">
    <property type="entry name" value="ZINC PHOSPHODIESTERASE ELAC PROTEIN 1"/>
    <property type="match status" value="1"/>
</dbReference>
<reference evidence="9 10" key="1">
    <citation type="submission" date="2019-03" db="EMBL/GenBank/DDBJ databases">
        <title>Genomic Encyclopedia of Type Strains, Phase III (KMG-III): the genomes of soil and plant-associated and newly described type strains.</title>
        <authorList>
            <person name="Whitman W."/>
        </authorList>
    </citation>
    <scope>NUCLEOTIDE SEQUENCE [LARGE SCALE GENOMIC DNA]</scope>
    <source>
        <strain evidence="9 10">CECT 8446</strain>
    </source>
</reference>
<feature type="binding site" evidence="8">
    <location>
        <position position="272"/>
    </location>
    <ligand>
        <name>Zn(2+)</name>
        <dbReference type="ChEBI" id="CHEBI:29105"/>
        <label>2</label>
        <note>catalytic</note>
    </ligand>
</feature>
<dbReference type="InterPro" id="IPR013471">
    <property type="entry name" value="RNase_Z/BN"/>
</dbReference>
<gene>
    <name evidence="8" type="primary">rnz</name>
    <name evidence="9" type="ORF">DFQ04_1091</name>
</gene>
<evidence type="ECO:0000256" key="6">
    <source>
        <dbReference type="ARBA" id="ARBA00022801"/>
    </source>
</evidence>
<comment type="subunit">
    <text evidence="1 8">Homodimer.</text>
</comment>
<dbReference type="RefSeq" id="WP_133553421.1">
    <property type="nucleotide sequence ID" value="NZ_SNYF01000005.1"/>
</dbReference>
<evidence type="ECO:0000256" key="4">
    <source>
        <dbReference type="ARBA" id="ARBA00022723"/>
    </source>
</evidence>
<keyword evidence="4 8" id="KW-0479">Metal-binding</keyword>
<evidence type="ECO:0000256" key="7">
    <source>
        <dbReference type="ARBA" id="ARBA00022833"/>
    </source>
</evidence>
<name>A0A4R6T8E1_9BACT</name>
<feature type="binding site" evidence="8">
    <location>
        <position position="69"/>
    </location>
    <ligand>
        <name>Zn(2+)</name>
        <dbReference type="ChEBI" id="CHEBI:29105"/>
        <label>2</label>
        <note>catalytic</note>
    </ligand>
</feature>
<dbReference type="Proteomes" id="UP000294535">
    <property type="component" value="Unassembled WGS sequence"/>
</dbReference>
<dbReference type="CDD" id="cd07717">
    <property type="entry name" value="RNaseZ_ZiPD-like_MBL-fold"/>
    <property type="match status" value="1"/>
</dbReference>
<dbReference type="InterPro" id="IPR036866">
    <property type="entry name" value="RibonucZ/Hydroxyglut_hydro"/>
</dbReference>
<keyword evidence="6 8" id="KW-0378">Hydrolase</keyword>
<dbReference type="AlphaFoldDB" id="A0A4R6T8E1"/>
<dbReference type="GO" id="GO:0008270">
    <property type="term" value="F:zinc ion binding"/>
    <property type="evidence" value="ECO:0007669"/>
    <property type="project" value="UniProtKB-UniRule"/>
</dbReference>
<comment type="cofactor">
    <cofactor evidence="8">
        <name>Zn(2+)</name>
        <dbReference type="ChEBI" id="CHEBI:29105"/>
    </cofactor>
    <text evidence="8">Binds 2 Zn(2+) ions.</text>
</comment>
<dbReference type="EMBL" id="SNYF01000005">
    <property type="protein sequence ID" value="TDQ19270.1"/>
    <property type="molecule type" value="Genomic_DNA"/>
</dbReference>
<dbReference type="Gene3D" id="3.60.15.10">
    <property type="entry name" value="Ribonuclease Z/Hydroxyacylglutathione hydrolase-like"/>
    <property type="match status" value="1"/>
</dbReference>
<dbReference type="EC" id="3.1.26.11" evidence="8"/>
<protein>
    <recommendedName>
        <fullName evidence="8">Ribonuclease Z</fullName>
        <shortName evidence="8">RNase Z</shortName>
        <ecNumber evidence="8">3.1.26.11</ecNumber>
    </recommendedName>
    <alternativeName>
        <fullName evidence="8">tRNA 3 endonuclease</fullName>
    </alternativeName>
    <alternativeName>
        <fullName evidence="8">tRNase Z</fullName>
    </alternativeName>
</protein>
<evidence type="ECO:0000256" key="8">
    <source>
        <dbReference type="HAMAP-Rule" id="MF_01818"/>
    </source>
</evidence>
<evidence type="ECO:0000256" key="1">
    <source>
        <dbReference type="ARBA" id="ARBA00011738"/>
    </source>
</evidence>
<evidence type="ECO:0000256" key="2">
    <source>
        <dbReference type="ARBA" id="ARBA00022694"/>
    </source>
</evidence>
<keyword evidence="10" id="KW-1185">Reference proteome</keyword>
<keyword evidence="7 8" id="KW-0862">Zinc</keyword>
<accession>A0A4R6T8E1</accession>
<dbReference type="GO" id="GO:0042781">
    <property type="term" value="F:3'-tRNA processing endoribonuclease activity"/>
    <property type="evidence" value="ECO:0007669"/>
    <property type="project" value="UniProtKB-UniRule"/>
</dbReference>
<dbReference type="OrthoDB" id="9800940at2"/>
<evidence type="ECO:0000256" key="5">
    <source>
        <dbReference type="ARBA" id="ARBA00022759"/>
    </source>
</evidence>
<comment type="similarity">
    <text evidence="8">Belongs to the RNase Z family.</text>
</comment>
<feature type="active site" description="Proton acceptor" evidence="8">
    <location>
        <position position="68"/>
    </location>
</feature>
<dbReference type="NCBIfam" id="NF000801">
    <property type="entry name" value="PRK00055.1-3"/>
    <property type="match status" value="1"/>
</dbReference>
<organism evidence="9 10">
    <name type="scientific">Algoriphagus boseongensis</name>
    <dbReference type="NCBI Taxonomy" id="1442587"/>
    <lineage>
        <taxon>Bacteria</taxon>
        <taxon>Pseudomonadati</taxon>
        <taxon>Bacteroidota</taxon>
        <taxon>Cytophagia</taxon>
        <taxon>Cytophagales</taxon>
        <taxon>Cyclobacteriaceae</taxon>
        <taxon>Algoriphagus</taxon>
    </lineage>
</organism>
<dbReference type="Pfam" id="PF23023">
    <property type="entry name" value="Anti-Pycsar_Apyc1"/>
    <property type="match status" value="1"/>
</dbReference>
<keyword evidence="3 8" id="KW-0540">Nuclease</keyword>
<proteinExistence type="inferred from homology"/>
<feature type="binding site" evidence="8">
    <location>
        <position position="214"/>
    </location>
    <ligand>
        <name>Zn(2+)</name>
        <dbReference type="ChEBI" id="CHEBI:29105"/>
        <label>1</label>
        <note>catalytic</note>
    </ligand>
</feature>
<sequence length="310" mass="35124">MIPDFEVTILGNTSSIPVHGRNHTAQVVRFGQEFLLVDCGEGTQIQLRKFKIKASKISNIFISHLHGDHYLGLVGLLSSYNLAKRESPITLFGPKGLDEILTTHFRWSNMHLNYPLHFVETNPNGLNLLLDHPRFEVFSFPLVHRLPTTGFLIKEKEGLRSLIKEKLQEKKIPLEAIHNLRLGRDFTDSDGITYQVKDYCHPLPPLRSYAFCSDTRFEPALTNYISGVTLLYHESTFLEEDLQRAADTYHSTAKQAGKIASLTKSKQLLLGHFSSRYKDLDAMLSEAKTVFSNSELSVEGITYPILPPNE</sequence>
<keyword evidence="5 8" id="KW-0255">Endonuclease</keyword>
<comment type="caution">
    <text evidence="9">The sequence shown here is derived from an EMBL/GenBank/DDBJ whole genome shotgun (WGS) entry which is preliminary data.</text>
</comment>
<evidence type="ECO:0000313" key="10">
    <source>
        <dbReference type="Proteomes" id="UP000294535"/>
    </source>
</evidence>
<comment type="function">
    <text evidence="8">Zinc phosphodiesterase, which displays some tRNA 3'-processing endonuclease activity. Probably involved in tRNA maturation, by removing a 3'-trailer from precursor tRNA.</text>
</comment>
<comment type="catalytic activity">
    <reaction evidence="8">
        <text>Endonucleolytic cleavage of RNA, removing extra 3' nucleotides from tRNA precursor, generating 3' termini of tRNAs. A 3'-hydroxy group is left at the tRNA terminus and a 5'-phosphoryl group is left at the trailer molecule.</text>
        <dbReference type="EC" id="3.1.26.11"/>
    </reaction>
</comment>
<feature type="binding site" evidence="8">
    <location>
        <position position="144"/>
    </location>
    <ligand>
        <name>Zn(2+)</name>
        <dbReference type="ChEBI" id="CHEBI:29105"/>
        <label>1</label>
        <note>catalytic</note>
    </ligand>
</feature>
<feature type="binding site" evidence="8">
    <location>
        <position position="66"/>
    </location>
    <ligand>
        <name>Zn(2+)</name>
        <dbReference type="ChEBI" id="CHEBI:29105"/>
        <label>1</label>
        <note>catalytic</note>
    </ligand>
</feature>
<evidence type="ECO:0000313" key="9">
    <source>
        <dbReference type="EMBL" id="TDQ19270.1"/>
    </source>
</evidence>
<keyword evidence="2 8" id="KW-0819">tRNA processing</keyword>